<accession>A0A1I2JEC9</accession>
<dbReference type="InterPro" id="IPR013249">
    <property type="entry name" value="RNA_pol_sigma70_r4_t2"/>
</dbReference>
<keyword evidence="2" id="KW-0805">Transcription regulation</keyword>
<feature type="domain" description="RNA polymerase sigma factor 70 region 4 type 2" evidence="6">
    <location>
        <begin position="129"/>
        <end position="181"/>
    </location>
</feature>
<dbReference type="Pfam" id="PF04542">
    <property type="entry name" value="Sigma70_r2"/>
    <property type="match status" value="1"/>
</dbReference>
<dbReference type="SUPFAM" id="SSF88659">
    <property type="entry name" value="Sigma3 and sigma4 domains of RNA polymerase sigma factors"/>
    <property type="match status" value="1"/>
</dbReference>
<evidence type="ECO:0000256" key="1">
    <source>
        <dbReference type="ARBA" id="ARBA00010641"/>
    </source>
</evidence>
<dbReference type="PANTHER" id="PTHR43133:SF46">
    <property type="entry name" value="RNA POLYMERASE SIGMA-70 FACTOR ECF SUBFAMILY"/>
    <property type="match status" value="1"/>
</dbReference>
<dbReference type="CDD" id="cd06171">
    <property type="entry name" value="Sigma70_r4"/>
    <property type="match status" value="1"/>
</dbReference>
<dbReference type="Gene3D" id="1.10.10.10">
    <property type="entry name" value="Winged helix-like DNA-binding domain superfamily/Winged helix DNA-binding domain"/>
    <property type="match status" value="1"/>
</dbReference>
<dbReference type="GO" id="GO:0016987">
    <property type="term" value="F:sigma factor activity"/>
    <property type="evidence" value="ECO:0007669"/>
    <property type="project" value="UniProtKB-KW"/>
</dbReference>
<comment type="similarity">
    <text evidence="1">Belongs to the sigma-70 factor family. ECF subfamily.</text>
</comment>
<dbReference type="RefSeq" id="WP_093920631.1">
    <property type="nucleotide sequence ID" value="NZ_FONW01000008.1"/>
</dbReference>
<organism evidence="7 8">
    <name type="scientific">Sunxiuqinia elliptica</name>
    <dbReference type="NCBI Taxonomy" id="655355"/>
    <lineage>
        <taxon>Bacteria</taxon>
        <taxon>Pseudomonadati</taxon>
        <taxon>Bacteroidota</taxon>
        <taxon>Bacteroidia</taxon>
        <taxon>Marinilabiliales</taxon>
        <taxon>Prolixibacteraceae</taxon>
        <taxon>Sunxiuqinia</taxon>
    </lineage>
</organism>
<evidence type="ECO:0000259" key="5">
    <source>
        <dbReference type="Pfam" id="PF04542"/>
    </source>
</evidence>
<evidence type="ECO:0000256" key="2">
    <source>
        <dbReference type="ARBA" id="ARBA00023015"/>
    </source>
</evidence>
<keyword evidence="4" id="KW-0804">Transcription</keyword>
<evidence type="ECO:0000256" key="3">
    <source>
        <dbReference type="ARBA" id="ARBA00023082"/>
    </source>
</evidence>
<keyword evidence="8" id="KW-1185">Reference proteome</keyword>
<dbReference type="InterPro" id="IPR013325">
    <property type="entry name" value="RNA_pol_sigma_r2"/>
</dbReference>
<dbReference type="PANTHER" id="PTHR43133">
    <property type="entry name" value="RNA POLYMERASE ECF-TYPE SIGMA FACTO"/>
    <property type="match status" value="1"/>
</dbReference>
<reference evidence="7 8" key="1">
    <citation type="submission" date="2016-10" db="EMBL/GenBank/DDBJ databases">
        <authorList>
            <person name="de Groot N.N."/>
        </authorList>
    </citation>
    <scope>NUCLEOTIDE SEQUENCE [LARGE SCALE GENOMIC DNA]</scope>
    <source>
        <strain evidence="7 8">CGMCC 1.9156</strain>
    </source>
</reference>
<protein>
    <submittedName>
        <fullName evidence="7">RNA polymerase sigma-70 factor, ECF subfamily</fullName>
    </submittedName>
</protein>
<evidence type="ECO:0000313" key="8">
    <source>
        <dbReference type="Proteomes" id="UP000198964"/>
    </source>
</evidence>
<dbReference type="NCBIfam" id="TIGR02937">
    <property type="entry name" value="sigma70-ECF"/>
    <property type="match status" value="1"/>
</dbReference>
<dbReference type="NCBIfam" id="TIGR02985">
    <property type="entry name" value="Sig70_bacteroi1"/>
    <property type="match status" value="1"/>
</dbReference>
<keyword evidence="3" id="KW-0731">Sigma factor</keyword>
<dbReference type="InterPro" id="IPR014284">
    <property type="entry name" value="RNA_pol_sigma-70_dom"/>
</dbReference>
<dbReference type="InterPro" id="IPR007627">
    <property type="entry name" value="RNA_pol_sigma70_r2"/>
</dbReference>
<dbReference type="SUPFAM" id="SSF88946">
    <property type="entry name" value="Sigma2 domain of RNA polymerase sigma factors"/>
    <property type="match status" value="1"/>
</dbReference>
<dbReference type="STRING" id="655355.SAMN05216283_108119"/>
<gene>
    <name evidence="7" type="ORF">SAMN05216283_108119</name>
</gene>
<dbReference type="Proteomes" id="UP000198964">
    <property type="component" value="Unassembled WGS sequence"/>
</dbReference>
<evidence type="ECO:0000259" key="6">
    <source>
        <dbReference type="Pfam" id="PF08281"/>
    </source>
</evidence>
<dbReference type="GO" id="GO:0006352">
    <property type="term" value="P:DNA-templated transcription initiation"/>
    <property type="evidence" value="ECO:0007669"/>
    <property type="project" value="InterPro"/>
</dbReference>
<proteinExistence type="inferred from homology"/>
<dbReference type="AlphaFoldDB" id="A0A1I2JEC9"/>
<sequence length="218" mass="25413">MSERSGNKEQVQLLKVGQESTFRAIFITYFESLELFAKAYVLDQQIAKDIVQEVFTNLWSKKTSIPTDVNIKSYLYQATRNTCLNYLKKQQVRANYEKHTRDKYNELLLNYEALLQLNFDEFSYSELLNALNEAVLQLPEKCREVFELSRFEGLKNREIAEQLGISVKAVEGHITKALKHIKVQLKPHFPSKLILFLLSGLNRYGSKHTQKQRPTLVH</sequence>
<dbReference type="Gene3D" id="1.10.1740.10">
    <property type="match status" value="1"/>
</dbReference>
<evidence type="ECO:0000256" key="4">
    <source>
        <dbReference type="ARBA" id="ARBA00023163"/>
    </source>
</evidence>
<name>A0A1I2JEC9_9BACT</name>
<dbReference type="Pfam" id="PF08281">
    <property type="entry name" value="Sigma70_r4_2"/>
    <property type="match status" value="1"/>
</dbReference>
<evidence type="ECO:0000313" key="7">
    <source>
        <dbReference type="EMBL" id="SFF52203.1"/>
    </source>
</evidence>
<dbReference type="EMBL" id="FONW01000008">
    <property type="protein sequence ID" value="SFF52203.1"/>
    <property type="molecule type" value="Genomic_DNA"/>
</dbReference>
<dbReference type="InterPro" id="IPR036388">
    <property type="entry name" value="WH-like_DNA-bd_sf"/>
</dbReference>
<feature type="domain" description="RNA polymerase sigma-70 region 2" evidence="5">
    <location>
        <begin position="36"/>
        <end position="91"/>
    </location>
</feature>
<dbReference type="InterPro" id="IPR039425">
    <property type="entry name" value="RNA_pol_sigma-70-like"/>
</dbReference>
<dbReference type="InterPro" id="IPR014327">
    <property type="entry name" value="RNA_pol_sigma70_bacteroid"/>
</dbReference>
<dbReference type="InterPro" id="IPR013324">
    <property type="entry name" value="RNA_pol_sigma_r3/r4-like"/>
</dbReference>
<dbReference type="GO" id="GO:0003677">
    <property type="term" value="F:DNA binding"/>
    <property type="evidence" value="ECO:0007669"/>
    <property type="project" value="InterPro"/>
</dbReference>